<dbReference type="InterPro" id="IPR029068">
    <property type="entry name" value="Glyas_Bleomycin-R_OHBP_Dase"/>
</dbReference>
<evidence type="ECO:0000313" key="3">
    <source>
        <dbReference type="Proteomes" id="UP000075321"/>
    </source>
</evidence>
<name>A0A151ACN1_9EURY</name>
<sequence length="129" mass="13910">MHPTGIDHLVLTVDDIDETCAFYGDVLGATVVTFGPEDRTALEFGDQKINLHEAGAEFDPHAREPTPGSGDFCLLVESPIEGIADRLDDHGIAVHGPVEKHGARGSMRSIYVHDPDGNLVELASYEESD</sequence>
<dbReference type="SUPFAM" id="SSF54593">
    <property type="entry name" value="Glyoxalase/Bleomycin resistance protein/Dihydroxybiphenyl dioxygenase"/>
    <property type="match status" value="1"/>
</dbReference>
<accession>A0A151ACN1</accession>
<dbReference type="Pfam" id="PF00903">
    <property type="entry name" value="Glyoxalase"/>
    <property type="match status" value="1"/>
</dbReference>
<dbReference type="OrthoDB" id="258982at2157"/>
<dbReference type="CDD" id="cd07253">
    <property type="entry name" value="GLOD5"/>
    <property type="match status" value="1"/>
</dbReference>
<protein>
    <submittedName>
        <fullName evidence="2">Metallothiol transferase FosB</fullName>
    </submittedName>
</protein>
<feature type="domain" description="VOC" evidence="1">
    <location>
        <begin position="5"/>
        <end position="125"/>
    </location>
</feature>
<dbReference type="PANTHER" id="PTHR21366:SF14">
    <property type="entry name" value="GLYOXALASE DOMAIN-CONTAINING PROTEIN 5"/>
    <property type="match status" value="1"/>
</dbReference>
<keyword evidence="2" id="KW-0808">Transferase</keyword>
<dbReference type="Gene3D" id="3.10.180.10">
    <property type="entry name" value="2,3-Dihydroxybiphenyl 1,2-Dioxygenase, domain 1"/>
    <property type="match status" value="1"/>
</dbReference>
<dbReference type="InterPro" id="IPR037523">
    <property type="entry name" value="VOC_core"/>
</dbReference>
<reference evidence="2 3" key="1">
    <citation type="submission" date="2016-02" db="EMBL/GenBank/DDBJ databases">
        <title>Genome sequence of Halalkalicoccus paucihalophilus DSM 24557.</title>
        <authorList>
            <person name="Poehlein A."/>
            <person name="Daniel R."/>
        </authorList>
    </citation>
    <scope>NUCLEOTIDE SEQUENCE [LARGE SCALE GENOMIC DNA]</scope>
    <source>
        <strain evidence="2 3">DSM 24557</strain>
    </source>
</reference>
<dbReference type="InterPro" id="IPR004360">
    <property type="entry name" value="Glyas_Fos-R_dOase_dom"/>
</dbReference>
<keyword evidence="3" id="KW-1185">Reference proteome</keyword>
<dbReference type="InterPro" id="IPR050383">
    <property type="entry name" value="GlyoxalaseI/FosfomycinResist"/>
</dbReference>
<dbReference type="RefSeq" id="WP_066382264.1">
    <property type="nucleotide sequence ID" value="NZ_LTAZ01000005.1"/>
</dbReference>
<dbReference type="PROSITE" id="PS51819">
    <property type="entry name" value="VOC"/>
    <property type="match status" value="1"/>
</dbReference>
<evidence type="ECO:0000313" key="2">
    <source>
        <dbReference type="EMBL" id="KYH25448.1"/>
    </source>
</evidence>
<dbReference type="AlphaFoldDB" id="A0A151ACN1"/>
<dbReference type="GO" id="GO:0016740">
    <property type="term" value="F:transferase activity"/>
    <property type="evidence" value="ECO:0007669"/>
    <property type="project" value="UniProtKB-KW"/>
</dbReference>
<gene>
    <name evidence="2" type="primary">fosB_3</name>
    <name evidence="2" type="ORF">HAPAU_21200</name>
</gene>
<dbReference type="EMBL" id="LTAZ01000005">
    <property type="protein sequence ID" value="KYH25448.1"/>
    <property type="molecule type" value="Genomic_DNA"/>
</dbReference>
<proteinExistence type="predicted"/>
<evidence type="ECO:0000259" key="1">
    <source>
        <dbReference type="PROSITE" id="PS51819"/>
    </source>
</evidence>
<dbReference type="PATRIC" id="fig|1008153.3.peg.2159"/>
<dbReference type="Proteomes" id="UP000075321">
    <property type="component" value="Unassembled WGS sequence"/>
</dbReference>
<comment type="caution">
    <text evidence="2">The sequence shown here is derived from an EMBL/GenBank/DDBJ whole genome shotgun (WGS) entry which is preliminary data.</text>
</comment>
<dbReference type="PANTHER" id="PTHR21366">
    <property type="entry name" value="GLYOXALASE FAMILY PROTEIN"/>
    <property type="match status" value="1"/>
</dbReference>
<organism evidence="2 3">
    <name type="scientific">Halalkalicoccus paucihalophilus</name>
    <dbReference type="NCBI Taxonomy" id="1008153"/>
    <lineage>
        <taxon>Archaea</taxon>
        <taxon>Methanobacteriati</taxon>
        <taxon>Methanobacteriota</taxon>
        <taxon>Stenosarchaea group</taxon>
        <taxon>Halobacteria</taxon>
        <taxon>Halobacteriales</taxon>
        <taxon>Halococcaceae</taxon>
        <taxon>Halalkalicoccus</taxon>
    </lineage>
</organism>